<dbReference type="AlphaFoldDB" id="A0A6J4JKR7"/>
<proteinExistence type="predicted"/>
<gene>
    <name evidence="1" type="ORF">AVDCRST_MAG57-3820</name>
</gene>
<reference evidence="1" key="1">
    <citation type="submission" date="2020-02" db="EMBL/GenBank/DDBJ databases">
        <authorList>
            <person name="Meier V. D."/>
        </authorList>
    </citation>
    <scope>NUCLEOTIDE SEQUENCE</scope>
    <source>
        <strain evidence="1">AVDCRST_MAG57</strain>
    </source>
</reference>
<accession>A0A6J4JKR7</accession>
<organism evidence="1">
    <name type="scientific">uncultured Blastococcus sp</name>
    <dbReference type="NCBI Taxonomy" id="217144"/>
    <lineage>
        <taxon>Bacteria</taxon>
        <taxon>Bacillati</taxon>
        <taxon>Actinomycetota</taxon>
        <taxon>Actinomycetes</taxon>
        <taxon>Geodermatophilales</taxon>
        <taxon>Geodermatophilaceae</taxon>
        <taxon>Blastococcus</taxon>
        <taxon>environmental samples</taxon>
    </lineage>
</organism>
<name>A0A6J4JKR7_9ACTN</name>
<evidence type="ECO:0000313" key="1">
    <source>
        <dbReference type="EMBL" id="CAA9280999.1"/>
    </source>
</evidence>
<protein>
    <submittedName>
        <fullName evidence="1">Uncharacterized protein</fullName>
    </submittedName>
</protein>
<sequence>MLPVAVPAGMRMRAGMGCPEVAWMRTNAVMPPSGPV</sequence>
<dbReference type="EMBL" id="CADCTI010000308">
    <property type="protein sequence ID" value="CAA9280999.1"/>
    <property type="molecule type" value="Genomic_DNA"/>
</dbReference>